<keyword evidence="1" id="KW-0175">Coiled coil</keyword>
<feature type="coiled-coil region" evidence="1">
    <location>
        <begin position="260"/>
        <end position="312"/>
    </location>
</feature>
<feature type="region of interest" description="Disordered" evidence="2">
    <location>
        <begin position="224"/>
        <end position="251"/>
    </location>
</feature>
<protein>
    <submittedName>
        <fullName evidence="4">Coiled-coil domain-containing protein 6</fullName>
    </submittedName>
</protein>
<proteinExistence type="predicted"/>
<dbReference type="STRING" id="70415.A0A5S6QK01"/>
<dbReference type="Pfam" id="PF09755">
    <property type="entry name" value="DUF2046"/>
    <property type="match status" value="1"/>
</dbReference>
<reference evidence="4" key="1">
    <citation type="submission" date="2019-12" db="UniProtKB">
        <authorList>
            <consortium name="WormBaseParasite"/>
        </authorList>
    </citation>
    <scope>IDENTIFICATION</scope>
</reference>
<feature type="compositionally biased region" description="Polar residues" evidence="2">
    <location>
        <begin position="425"/>
        <end position="439"/>
    </location>
</feature>
<evidence type="ECO:0000256" key="2">
    <source>
        <dbReference type="SAM" id="MobiDB-lite"/>
    </source>
</evidence>
<dbReference type="InterPro" id="IPR019152">
    <property type="entry name" value="DUF2046"/>
</dbReference>
<accession>A0A5S6QK01</accession>
<evidence type="ECO:0000313" key="3">
    <source>
        <dbReference type="Proteomes" id="UP000046395"/>
    </source>
</evidence>
<dbReference type="AlphaFoldDB" id="A0A5S6QK01"/>
<name>A0A5S6QK01_TRIMR</name>
<dbReference type="WBParaSite" id="TMUE_2000007510.1">
    <property type="protein sequence ID" value="TMUE_2000007510.1"/>
    <property type="gene ID" value="WBGene00291199"/>
</dbReference>
<feature type="region of interest" description="Disordered" evidence="2">
    <location>
        <begin position="411"/>
        <end position="443"/>
    </location>
</feature>
<dbReference type="PANTHER" id="PTHR15276:SF0">
    <property type="entry name" value="COILED-COIL DOMAIN-CONTAINING PROTEIN 6"/>
    <property type="match status" value="1"/>
</dbReference>
<feature type="region of interest" description="Disordered" evidence="2">
    <location>
        <begin position="28"/>
        <end position="48"/>
    </location>
</feature>
<dbReference type="Proteomes" id="UP000046395">
    <property type="component" value="Unassembled WGS sequence"/>
</dbReference>
<evidence type="ECO:0000256" key="1">
    <source>
        <dbReference type="SAM" id="Coils"/>
    </source>
</evidence>
<sequence>MYSATRTSRTYCIADLDKVMADLSEAESDTSSTFSDSLSKPPSPATREQMTKRIDSLVQQNRVLRTEVETCKLRLKSLQEENRALKQTSVLIQAKAEQEEEFISNTLLKKIQELKKEKEALAVNYEQEEECLTNDLSRKLSQLRQEKAELAVSLQQEQESLVAKLMRRLKKLEAETAIKQQNLDQLRREKVELENTLEQEQEALVNRLWKRLDKLESEKKLLQQKLEEPLSQPPSPMDCSKNGNGRPEHTADPMAMIRDIERLRNEVSLLRQQLRTAQAEHTEKMAQLAREEQQVKEENVRLQRKLQMEVERRLQLCRHLSESESSLEMEDERHFNELSALGQIPSRSRTSSSPLPYPTIPYAACPLPSGIGGPNATTGQPPVSTYICFSQRCQHCDCILSHYCTHRSVTGPGSPGAQIPLTPPEGQTTAVGNSGSRVSNPRGGLFLRPALP</sequence>
<organism evidence="3 4">
    <name type="scientific">Trichuris muris</name>
    <name type="common">Mouse whipworm</name>
    <dbReference type="NCBI Taxonomy" id="70415"/>
    <lineage>
        <taxon>Eukaryota</taxon>
        <taxon>Metazoa</taxon>
        <taxon>Ecdysozoa</taxon>
        <taxon>Nematoda</taxon>
        <taxon>Enoplea</taxon>
        <taxon>Dorylaimia</taxon>
        <taxon>Trichinellida</taxon>
        <taxon>Trichuridae</taxon>
        <taxon>Trichuris</taxon>
    </lineage>
</organism>
<keyword evidence="3" id="KW-1185">Reference proteome</keyword>
<feature type="compositionally biased region" description="Low complexity" evidence="2">
    <location>
        <begin position="29"/>
        <end position="40"/>
    </location>
</feature>
<evidence type="ECO:0000313" key="4">
    <source>
        <dbReference type="WBParaSite" id="TMUE_2000007510.1"/>
    </source>
</evidence>
<dbReference type="PANTHER" id="PTHR15276">
    <property type="entry name" value="H4 D10S170 PROTEIN-RELATED"/>
    <property type="match status" value="1"/>
</dbReference>